<dbReference type="PRINTS" id="PR00463">
    <property type="entry name" value="EP450I"/>
</dbReference>
<dbReference type="PROSITE" id="PS00086">
    <property type="entry name" value="CYTOCHROME_P450"/>
    <property type="match status" value="1"/>
</dbReference>
<keyword evidence="6 8" id="KW-0408">Iron</keyword>
<dbReference type="GO" id="GO:0020037">
    <property type="term" value="F:heme binding"/>
    <property type="evidence" value="ECO:0007669"/>
    <property type="project" value="InterPro"/>
</dbReference>
<sequence>MKISKSTSKYLRNVPGPKPIFPFGNTLDLIGGSTVTLDVIRRYLKSYGDIILIHPGPLDWAVISNDHDFNELLFSSSIHIEKSNQYGFMSNWLGQGLLTSSGSHWRKHRKAITSAFHFSILKDFITVFDSNGNNLIKRLKAEVGKDSTEISKVVSLYALDVICEATMGVRVNALEQENSKYIESVKTLCSVIVERAFSPLHPVLYPLTWNCYREKKALNVVHAYVDDVISRRIAEKSKTKTNKNLGQMEEDFGIKKRLAFLDLLLETVIDGKLFSKEDLRDEVNTFMFEGHDTTSTAISFCLLMLATHPEAQEKVIKKQIDIFGKDNLYPKSLTVVIIPYAYHRNPNIFPNPEEFMPERFQDYNNKFPYAYTPFSAGPRNCIGQKFAMLEMLSTVSKVIRNFKLAPSKPEHKIQIAAETIMKSKNGVKISLENRTFE</sequence>
<organism evidence="10 11">
    <name type="scientific">Ceutorhynchus assimilis</name>
    <name type="common">cabbage seed weevil</name>
    <dbReference type="NCBI Taxonomy" id="467358"/>
    <lineage>
        <taxon>Eukaryota</taxon>
        <taxon>Metazoa</taxon>
        <taxon>Ecdysozoa</taxon>
        <taxon>Arthropoda</taxon>
        <taxon>Hexapoda</taxon>
        <taxon>Insecta</taxon>
        <taxon>Pterygota</taxon>
        <taxon>Neoptera</taxon>
        <taxon>Endopterygota</taxon>
        <taxon>Coleoptera</taxon>
        <taxon>Polyphaga</taxon>
        <taxon>Cucujiformia</taxon>
        <taxon>Curculionidae</taxon>
        <taxon>Ceutorhynchinae</taxon>
        <taxon>Ceutorhynchus</taxon>
    </lineage>
</organism>
<dbReference type="OrthoDB" id="1470350at2759"/>
<dbReference type="Proteomes" id="UP001152799">
    <property type="component" value="Chromosome 7"/>
</dbReference>
<evidence type="ECO:0000256" key="5">
    <source>
        <dbReference type="ARBA" id="ARBA00023002"/>
    </source>
</evidence>
<dbReference type="CDD" id="cd20628">
    <property type="entry name" value="CYP4"/>
    <property type="match status" value="1"/>
</dbReference>
<dbReference type="AlphaFoldDB" id="A0A9N9MZA0"/>
<protein>
    <recommendedName>
        <fullName evidence="12">Cytochrome P450</fullName>
    </recommendedName>
</protein>
<evidence type="ECO:0000256" key="9">
    <source>
        <dbReference type="RuleBase" id="RU000461"/>
    </source>
</evidence>
<dbReference type="InterPro" id="IPR001128">
    <property type="entry name" value="Cyt_P450"/>
</dbReference>
<dbReference type="GO" id="GO:0016705">
    <property type="term" value="F:oxidoreductase activity, acting on paired donors, with incorporation or reduction of molecular oxygen"/>
    <property type="evidence" value="ECO:0007669"/>
    <property type="project" value="InterPro"/>
</dbReference>
<keyword evidence="7 9" id="KW-0503">Monooxygenase</keyword>
<accession>A0A9N9MZA0</accession>
<evidence type="ECO:0000256" key="6">
    <source>
        <dbReference type="ARBA" id="ARBA00023004"/>
    </source>
</evidence>
<keyword evidence="11" id="KW-1185">Reference proteome</keyword>
<dbReference type="GO" id="GO:0004497">
    <property type="term" value="F:monooxygenase activity"/>
    <property type="evidence" value="ECO:0007669"/>
    <property type="project" value="UniProtKB-KW"/>
</dbReference>
<evidence type="ECO:0008006" key="12">
    <source>
        <dbReference type="Google" id="ProtNLM"/>
    </source>
</evidence>
<evidence type="ECO:0000256" key="7">
    <source>
        <dbReference type="ARBA" id="ARBA00023033"/>
    </source>
</evidence>
<proteinExistence type="inferred from homology"/>
<dbReference type="GO" id="GO:0005506">
    <property type="term" value="F:iron ion binding"/>
    <property type="evidence" value="ECO:0007669"/>
    <property type="project" value="InterPro"/>
</dbReference>
<dbReference type="SUPFAM" id="SSF48264">
    <property type="entry name" value="Cytochrome P450"/>
    <property type="match status" value="1"/>
</dbReference>
<dbReference type="InterPro" id="IPR050196">
    <property type="entry name" value="Cytochrome_P450_Monoox"/>
</dbReference>
<dbReference type="PRINTS" id="PR00385">
    <property type="entry name" value="P450"/>
</dbReference>
<evidence type="ECO:0000256" key="4">
    <source>
        <dbReference type="ARBA" id="ARBA00022723"/>
    </source>
</evidence>
<name>A0A9N9MZA0_9CUCU</name>
<gene>
    <name evidence="10" type="ORF">CEUTPL_LOCUS12197</name>
</gene>
<dbReference type="PANTHER" id="PTHR24291:SF187">
    <property type="entry name" value="CYTOCHROME P450 4AE1-RELATED"/>
    <property type="match status" value="1"/>
</dbReference>
<evidence type="ECO:0000256" key="3">
    <source>
        <dbReference type="ARBA" id="ARBA00022617"/>
    </source>
</evidence>
<keyword evidence="4 8" id="KW-0479">Metal-binding</keyword>
<dbReference type="Pfam" id="PF00067">
    <property type="entry name" value="p450"/>
    <property type="match status" value="2"/>
</dbReference>
<evidence type="ECO:0000313" key="11">
    <source>
        <dbReference type="Proteomes" id="UP001152799"/>
    </source>
</evidence>
<feature type="binding site" description="axial binding residue" evidence="8">
    <location>
        <position position="381"/>
    </location>
    <ligand>
        <name>heme</name>
        <dbReference type="ChEBI" id="CHEBI:30413"/>
    </ligand>
    <ligandPart>
        <name>Fe</name>
        <dbReference type="ChEBI" id="CHEBI:18248"/>
    </ligandPart>
</feature>
<keyword evidence="5 9" id="KW-0560">Oxidoreductase</keyword>
<evidence type="ECO:0000313" key="10">
    <source>
        <dbReference type="EMBL" id="CAG9771772.1"/>
    </source>
</evidence>
<dbReference type="PANTHER" id="PTHR24291">
    <property type="entry name" value="CYTOCHROME P450 FAMILY 4"/>
    <property type="match status" value="1"/>
</dbReference>
<dbReference type="Gene3D" id="1.10.630.10">
    <property type="entry name" value="Cytochrome P450"/>
    <property type="match status" value="2"/>
</dbReference>
<keyword evidence="3 8" id="KW-0349">Heme</keyword>
<dbReference type="InterPro" id="IPR017972">
    <property type="entry name" value="Cyt_P450_CS"/>
</dbReference>
<reference evidence="10" key="1">
    <citation type="submission" date="2022-01" db="EMBL/GenBank/DDBJ databases">
        <authorList>
            <person name="King R."/>
        </authorList>
    </citation>
    <scope>NUCLEOTIDE SEQUENCE</scope>
</reference>
<evidence type="ECO:0000256" key="8">
    <source>
        <dbReference type="PIRSR" id="PIRSR602401-1"/>
    </source>
</evidence>
<dbReference type="EMBL" id="OU892283">
    <property type="protein sequence ID" value="CAG9771772.1"/>
    <property type="molecule type" value="Genomic_DNA"/>
</dbReference>
<evidence type="ECO:0000256" key="2">
    <source>
        <dbReference type="ARBA" id="ARBA00010617"/>
    </source>
</evidence>
<comment type="cofactor">
    <cofactor evidence="1 8">
        <name>heme</name>
        <dbReference type="ChEBI" id="CHEBI:30413"/>
    </cofactor>
</comment>
<comment type="similarity">
    <text evidence="2 9">Belongs to the cytochrome P450 family.</text>
</comment>
<evidence type="ECO:0000256" key="1">
    <source>
        <dbReference type="ARBA" id="ARBA00001971"/>
    </source>
</evidence>
<dbReference type="InterPro" id="IPR036396">
    <property type="entry name" value="Cyt_P450_sf"/>
</dbReference>
<dbReference type="InterPro" id="IPR002401">
    <property type="entry name" value="Cyt_P450_E_grp-I"/>
</dbReference>